<reference evidence="1" key="1">
    <citation type="journal article" date="2014" name="Front. Microbiol.">
        <title>High frequency of phylogenetically diverse reductive dehalogenase-homologous genes in deep subseafloor sedimentary metagenomes.</title>
        <authorList>
            <person name="Kawai M."/>
            <person name="Futagami T."/>
            <person name="Toyoda A."/>
            <person name="Takaki Y."/>
            <person name="Nishi S."/>
            <person name="Hori S."/>
            <person name="Arai W."/>
            <person name="Tsubouchi T."/>
            <person name="Morono Y."/>
            <person name="Uchiyama I."/>
            <person name="Ito T."/>
            <person name="Fujiyama A."/>
            <person name="Inagaki F."/>
            <person name="Takami H."/>
        </authorList>
    </citation>
    <scope>NUCLEOTIDE SEQUENCE</scope>
    <source>
        <strain evidence="1">Expedition CK06-06</strain>
    </source>
</reference>
<protein>
    <submittedName>
        <fullName evidence="1">Uncharacterized protein</fullName>
    </submittedName>
</protein>
<gene>
    <name evidence="1" type="ORF">S01H1_78239</name>
</gene>
<dbReference type="AlphaFoldDB" id="X0YAE6"/>
<sequence>LAYFDNVYFDGCDVENDYKILRGTHWIHNDSTNPFDGMHMCLGKVAYPIDWDNLSCDKVGFPVALKFEIGELDIIQTREDVKYTPRTKKAILDKIEAVKEEWKKRWEDNNILDTDDFIHYVKNRDMQPEIMYEGTYFNLALLFAEYSSNNYRRYNNQDHAIWDNLKPFTFIPFKNMNIKVPEYPFFDYECNKMIREKGLRQCNKGSVRNIFKSDAIAYRIKESHVAKKK</sequence>
<evidence type="ECO:0000313" key="1">
    <source>
        <dbReference type="EMBL" id="GAG44267.1"/>
    </source>
</evidence>
<dbReference type="EMBL" id="BARS01052639">
    <property type="protein sequence ID" value="GAG44267.1"/>
    <property type="molecule type" value="Genomic_DNA"/>
</dbReference>
<proteinExistence type="predicted"/>
<name>X0YAE6_9ZZZZ</name>
<organism evidence="1">
    <name type="scientific">marine sediment metagenome</name>
    <dbReference type="NCBI Taxonomy" id="412755"/>
    <lineage>
        <taxon>unclassified sequences</taxon>
        <taxon>metagenomes</taxon>
        <taxon>ecological metagenomes</taxon>
    </lineage>
</organism>
<comment type="caution">
    <text evidence="1">The sequence shown here is derived from an EMBL/GenBank/DDBJ whole genome shotgun (WGS) entry which is preliminary data.</text>
</comment>
<feature type="non-terminal residue" evidence="1">
    <location>
        <position position="1"/>
    </location>
</feature>
<accession>X0YAE6</accession>